<comment type="subunit">
    <text evidence="1">Homodimer.</text>
</comment>
<gene>
    <name evidence="3" type="ORF">CKAN_02661900</name>
</gene>
<dbReference type="EMBL" id="QPKB01000012">
    <property type="protein sequence ID" value="RWR97199.1"/>
    <property type="molecule type" value="Genomic_DNA"/>
</dbReference>
<dbReference type="AlphaFoldDB" id="A0A443Q2H6"/>
<dbReference type="OrthoDB" id="1601230at2759"/>
<dbReference type="Pfam" id="PF07876">
    <property type="entry name" value="Dabb"/>
    <property type="match status" value="1"/>
</dbReference>
<keyword evidence="4" id="KW-1185">Reference proteome</keyword>
<dbReference type="InterPro" id="IPR013097">
    <property type="entry name" value="Dabb"/>
</dbReference>
<evidence type="ECO:0000313" key="4">
    <source>
        <dbReference type="Proteomes" id="UP000283530"/>
    </source>
</evidence>
<dbReference type="Gene3D" id="3.30.70.100">
    <property type="match status" value="1"/>
</dbReference>
<evidence type="ECO:0000313" key="3">
    <source>
        <dbReference type="EMBL" id="RWR97199.1"/>
    </source>
</evidence>
<dbReference type="InterPro" id="IPR011008">
    <property type="entry name" value="Dimeric_a/b-barrel"/>
</dbReference>
<sequence length="101" mass="11171">MGELKHLVLVQFKEGVVVEEILKGMEKMASEIDLVKGHDTGSVEMLRQGFTHVFMFTFQSAEDFVSFSGHPSHVGFSATFAASIEKILVFDYPAVLVKPPP</sequence>
<comment type="caution">
    <text evidence="3">The sequence shown here is derived from an EMBL/GenBank/DDBJ whole genome shotgun (WGS) entry which is preliminary data.</text>
</comment>
<dbReference type="SUPFAM" id="SSF54909">
    <property type="entry name" value="Dimeric alpha+beta barrel"/>
    <property type="match status" value="1"/>
</dbReference>
<evidence type="ECO:0000259" key="2">
    <source>
        <dbReference type="PROSITE" id="PS51502"/>
    </source>
</evidence>
<reference evidence="3 4" key="1">
    <citation type="journal article" date="2019" name="Nat. Plants">
        <title>Stout camphor tree genome fills gaps in understanding of flowering plant genome evolution.</title>
        <authorList>
            <person name="Chaw S.M."/>
            <person name="Liu Y.C."/>
            <person name="Wu Y.W."/>
            <person name="Wang H.Y."/>
            <person name="Lin C.I."/>
            <person name="Wu C.S."/>
            <person name="Ke H.M."/>
            <person name="Chang L.Y."/>
            <person name="Hsu C.Y."/>
            <person name="Yang H.T."/>
            <person name="Sudianto E."/>
            <person name="Hsu M.H."/>
            <person name="Wu K.P."/>
            <person name="Wang L.N."/>
            <person name="Leebens-Mack J.H."/>
            <person name="Tsai I.J."/>
        </authorList>
    </citation>
    <scope>NUCLEOTIDE SEQUENCE [LARGE SCALE GENOMIC DNA]</scope>
    <source>
        <strain evidence="4">cv. Chaw 1501</strain>
        <tissue evidence="3">Young leaves</tissue>
    </source>
</reference>
<dbReference type="PANTHER" id="PTHR33178">
    <property type="match status" value="1"/>
</dbReference>
<organism evidence="3 4">
    <name type="scientific">Cinnamomum micranthum f. kanehirae</name>
    <dbReference type="NCBI Taxonomy" id="337451"/>
    <lineage>
        <taxon>Eukaryota</taxon>
        <taxon>Viridiplantae</taxon>
        <taxon>Streptophyta</taxon>
        <taxon>Embryophyta</taxon>
        <taxon>Tracheophyta</taxon>
        <taxon>Spermatophyta</taxon>
        <taxon>Magnoliopsida</taxon>
        <taxon>Magnoliidae</taxon>
        <taxon>Laurales</taxon>
        <taxon>Lauraceae</taxon>
        <taxon>Cinnamomum</taxon>
    </lineage>
</organism>
<feature type="domain" description="Stress-response A/B barrel" evidence="2">
    <location>
        <begin position="4"/>
        <end position="92"/>
    </location>
</feature>
<dbReference type="InterPro" id="IPR044662">
    <property type="entry name" value="HS1/DABB1-like"/>
</dbReference>
<dbReference type="SMART" id="SM00886">
    <property type="entry name" value="Dabb"/>
    <property type="match status" value="1"/>
</dbReference>
<dbReference type="PROSITE" id="PS51502">
    <property type="entry name" value="S_R_A_B_BARREL"/>
    <property type="match status" value="1"/>
</dbReference>
<proteinExistence type="predicted"/>
<dbReference type="PANTHER" id="PTHR33178:SF4">
    <property type="entry name" value="EXPRESSED PROTEIN"/>
    <property type="match status" value="1"/>
</dbReference>
<evidence type="ECO:0000256" key="1">
    <source>
        <dbReference type="ARBA" id="ARBA00011738"/>
    </source>
</evidence>
<accession>A0A443Q2H6</accession>
<protein>
    <submittedName>
        <fullName evidence="3">Stress responsive alpha-beta barrel</fullName>
    </submittedName>
</protein>
<name>A0A443Q2H6_9MAGN</name>
<dbReference type="Proteomes" id="UP000283530">
    <property type="component" value="Unassembled WGS sequence"/>
</dbReference>